<keyword evidence="1" id="KW-0175">Coiled coil</keyword>
<reference evidence="4" key="1">
    <citation type="journal article" date="2023" name="Commun. Biol.">
        <title>Genome analysis of Parmales, the sister group of diatoms, reveals the evolutionary specialization of diatoms from phago-mixotrophs to photoautotrophs.</title>
        <authorList>
            <person name="Ban H."/>
            <person name="Sato S."/>
            <person name="Yoshikawa S."/>
            <person name="Yamada K."/>
            <person name="Nakamura Y."/>
            <person name="Ichinomiya M."/>
            <person name="Sato N."/>
            <person name="Blanc-Mathieu R."/>
            <person name="Endo H."/>
            <person name="Kuwata A."/>
            <person name="Ogata H."/>
        </authorList>
    </citation>
    <scope>NUCLEOTIDE SEQUENCE [LARGE SCALE GENOMIC DNA]</scope>
    <source>
        <strain evidence="4">NIES 3699</strain>
    </source>
</reference>
<evidence type="ECO:0000256" key="2">
    <source>
        <dbReference type="SAM" id="MobiDB-lite"/>
    </source>
</evidence>
<accession>A0A9W7BL65</accession>
<feature type="compositionally biased region" description="Basic and acidic residues" evidence="2">
    <location>
        <begin position="479"/>
        <end position="494"/>
    </location>
</feature>
<feature type="coiled-coil region" evidence="1">
    <location>
        <begin position="281"/>
        <end position="311"/>
    </location>
</feature>
<feature type="region of interest" description="Disordered" evidence="2">
    <location>
        <begin position="207"/>
        <end position="243"/>
    </location>
</feature>
<evidence type="ECO:0000256" key="1">
    <source>
        <dbReference type="SAM" id="Coils"/>
    </source>
</evidence>
<evidence type="ECO:0000313" key="3">
    <source>
        <dbReference type="EMBL" id="GMH92442.1"/>
    </source>
</evidence>
<sequence length="526" mass="57510">MSEPLATLPAPSASASVFTLSIHEEVGVVLASLKSPQGPGNGNPDKLQQAVLKDEGGASPSTSKTIVHWSFVEQNKEYNLLLCLKEEERQNDGEIIISVESVHEEEGLDLPAPTVAKTFRLLVKGGTITLRSLPFGQTSFTFTAQFVGIDNSDASEGEPRQGMISAVKKGVKKDLKAKFRVALKESQEEKKLENQLVALQKKLAQEEERRMQAEQRAKDAEQREPQLTLSPPPPRPPRQSVDSDEIEERFVDADGVGTSSGSQHALMHESGKMMEYLRKEVFKLRTQNTTLRTENERLKDNNRRLMDANAAAGASFAALNQHSKQLSKNNGKYQRDLSAAKSREQARATQIIELKEELKMQKATYIAEVHSRLQYSKILSVIARTVEDRSDDAHLVDEVNAIVEDCESSYMTGPNGMTLDISKMKTPGRKKKKRRSLGMALGLIASPSPQKEGEMEENGVEALMGNIGKGLRSIFGGGEENHDPQPRGLGRERGGVVAGGGGGRGRGASSESGSGEDFTLHPFNEP</sequence>
<feature type="region of interest" description="Disordered" evidence="2">
    <location>
        <begin position="471"/>
        <end position="526"/>
    </location>
</feature>
<feature type="compositionally biased region" description="Gly residues" evidence="2">
    <location>
        <begin position="496"/>
        <end position="506"/>
    </location>
</feature>
<comment type="caution">
    <text evidence="3">The sequence shown here is derived from an EMBL/GenBank/DDBJ whole genome shotgun (WGS) entry which is preliminary data.</text>
</comment>
<protein>
    <submittedName>
        <fullName evidence="3">Uncharacterized protein</fullName>
    </submittedName>
</protein>
<evidence type="ECO:0000313" key="4">
    <source>
        <dbReference type="Proteomes" id="UP001165160"/>
    </source>
</evidence>
<keyword evidence="4" id="KW-1185">Reference proteome</keyword>
<dbReference type="EMBL" id="BRXX01000128">
    <property type="protein sequence ID" value="GMH92442.1"/>
    <property type="molecule type" value="Genomic_DNA"/>
</dbReference>
<dbReference type="AlphaFoldDB" id="A0A9W7BL65"/>
<dbReference type="Proteomes" id="UP001165160">
    <property type="component" value="Unassembled WGS sequence"/>
</dbReference>
<organism evidence="3 4">
    <name type="scientific">Triparma verrucosa</name>
    <dbReference type="NCBI Taxonomy" id="1606542"/>
    <lineage>
        <taxon>Eukaryota</taxon>
        <taxon>Sar</taxon>
        <taxon>Stramenopiles</taxon>
        <taxon>Ochrophyta</taxon>
        <taxon>Bolidophyceae</taxon>
        <taxon>Parmales</taxon>
        <taxon>Triparmaceae</taxon>
        <taxon>Triparma</taxon>
    </lineage>
</organism>
<feature type="compositionally biased region" description="Basic and acidic residues" evidence="2">
    <location>
        <begin position="207"/>
        <end position="224"/>
    </location>
</feature>
<name>A0A9W7BL65_9STRA</name>
<proteinExistence type="predicted"/>
<gene>
    <name evidence="3" type="ORF">TrVE_jg3648</name>
</gene>